<proteinExistence type="predicted"/>
<dbReference type="EMBL" id="BGPR01001422">
    <property type="protein sequence ID" value="GBM53499.1"/>
    <property type="molecule type" value="Genomic_DNA"/>
</dbReference>
<comment type="caution">
    <text evidence="1">The sequence shown here is derived from an EMBL/GenBank/DDBJ whole genome shotgun (WGS) entry which is preliminary data.</text>
</comment>
<sequence>MDPHFLFGVQNQHYILKADRWMCFPTNCSQGSHVGSFFLLVINVSSGFLESSPRQPPIPSFSCQSDFYSCALGCLFRFSEDKKRKKRVEKDVPNGSSVAELLPTVNSLDMKFSYMPSLTAARTEFHFQFTSLDTTK</sequence>
<evidence type="ECO:0000313" key="2">
    <source>
        <dbReference type="Proteomes" id="UP000499080"/>
    </source>
</evidence>
<dbReference type="AlphaFoldDB" id="A0A4Y2GL73"/>
<organism evidence="1 2">
    <name type="scientific">Araneus ventricosus</name>
    <name type="common">Orbweaver spider</name>
    <name type="synonym">Epeira ventricosa</name>
    <dbReference type="NCBI Taxonomy" id="182803"/>
    <lineage>
        <taxon>Eukaryota</taxon>
        <taxon>Metazoa</taxon>
        <taxon>Ecdysozoa</taxon>
        <taxon>Arthropoda</taxon>
        <taxon>Chelicerata</taxon>
        <taxon>Arachnida</taxon>
        <taxon>Araneae</taxon>
        <taxon>Araneomorphae</taxon>
        <taxon>Entelegynae</taxon>
        <taxon>Araneoidea</taxon>
        <taxon>Araneidae</taxon>
        <taxon>Araneus</taxon>
    </lineage>
</organism>
<gene>
    <name evidence="1" type="ORF">AVEN_261272_1</name>
</gene>
<keyword evidence="2" id="KW-1185">Reference proteome</keyword>
<name>A0A4Y2GL73_ARAVE</name>
<dbReference type="Proteomes" id="UP000499080">
    <property type="component" value="Unassembled WGS sequence"/>
</dbReference>
<protein>
    <submittedName>
        <fullName evidence="1">Uncharacterized protein</fullName>
    </submittedName>
</protein>
<accession>A0A4Y2GL73</accession>
<reference evidence="1 2" key="1">
    <citation type="journal article" date="2019" name="Sci. Rep.">
        <title>Orb-weaving spider Araneus ventricosus genome elucidates the spidroin gene catalogue.</title>
        <authorList>
            <person name="Kono N."/>
            <person name="Nakamura H."/>
            <person name="Ohtoshi R."/>
            <person name="Moran D.A.P."/>
            <person name="Shinohara A."/>
            <person name="Yoshida Y."/>
            <person name="Fujiwara M."/>
            <person name="Mori M."/>
            <person name="Tomita M."/>
            <person name="Arakawa K."/>
        </authorList>
    </citation>
    <scope>NUCLEOTIDE SEQUENCE [LARGE SCALE GENOMIC DNA]</scope>
</reference>
<evidence type="ECO:0000313" key="1">
    <source>
        <dbReference type="EMBL" id="GBM53499.1"/>
    </source>
</evidence>